<sequence>MTTISIVHTKGGVGKTTSSIFLATAAARRGQDVVVIDGDPQRSAAVWAEAAQERGSALPFDVVESPTRLDLDRELVIMDTPPGTSRNIQSAIDIADLAIVPCGCSPIDVERVWPTLDMTVKQCPAVVLLTQVDLRARLWEKVRSLLEKEGVPVMTTVIPQRQSIRRAFGTVPAEMHGYDDALTELEGVYQGV</sequence>
<dbReference type="InterPro" id="IPR050678">
    <property type="entry name" value="DNA_Partitioning_ATPase"/>
</dbReference>
<dbReference type="PANTHER" id="PTHR13696:SF96">
    <property type="entry name" value="COBQ_COBB_MIND_PARA NUCLEOTIDE BINDING DOMAIN-CONTAINING PROTEIN"/>
    <property type="match status" value="1"/>
</dbReference>
<gene>
    <name evidence="2" type="primary">38</name>
    <name evidence="2" type="ORF">PBI_EAGLEEYE_38</name>
</gene>
<organism evidence="2 3">
    <name type="scientific">Mycobacterium phage EagleEye</name>
    <dbReference type="NCBI Taxonomy" id="1429759"/>
    <lineage>
        <taxon>Viruses</taxon>
        <taxon>Duplodnaviria</taxon>
        <taxon>Heunggongvirae</taxon>
        <taxon>Uroviricota</taxon>
        <taxon>Caudoviricetes</taxon>
        <taxon>Eagleeyevirus</taxon>
        <taxon>Eagleeyevirus eagleeye</taxon>
    </lineage>
</organism>
<proteinExistence type="predicted"/>
<dbReference type="CDD" id="cd02042">
    <property type="entry name" value="ParAB_family"/>
    <property type="match status" value="1"/>
</dbReference>
<dbReference type="EMBL" id="KF861510">
    <property type="protein sequence ID" value="AHG23818.1"/>
    <property type="molecule type" value="Genomic_DNA"/>
</dbReference>
<dbReference type="Gene3D" id="3.40.50.300">
    <property type="entry name" value="P-loop containing nucleotide triphosphate hydrolases"/>
    <property type="match status" value="1"/>
</dbReference>
<dbReference type="InterPro" id="IPR002586">
    <property type="entry name" value="CobQ/CobB/MinD/ParA_Nub-bd_dom"/>
</dbReference>
<name>W0LIU2_9CAUD</name>
<dbReference type="OrthoDB" id="13037at10239"/>
<protein>
    <submittedName>
        <fullName evidence="2">ParA-like dsDNA partitioning protein</fullName>
    </submittedName>
</protein>
<dbReference type="GeneID" id="18502800"/>
<dbReference type="RefSeq" id="YP_009005780.1">
    <property type="nucleotide sequence ID" value="NC_023564.1"/>
</dbReference>
<feature type="domain" description="CobQ/CobB/MinD/ParA nucleotide binding" evidence="1">
    <location>
        <begin position="4"/>
        <end position="167"/>
    </location>
</feature>
<dbReference type="SUPFAM" id="SSF52540">
    <property type="entry name" value="P-loop containing nucleoside triphosphate hydrolases"/>
    <property type="match status" value="1"/>
</dbReference>
<accession>W0LIU2</accession>
<evidence type="ECO:0000313" key="3">
    <source>
        <dbReference type="Proteomes" id="UP000019119"/>
    </source>
</evidence>
<dbReference type="InterPro" id="IPR027417">
    <property type="entry name" value="P-loop_NTPase"/>
</dbReference>
<reference evidence="2 3" key="1">
    <citation type="submission" date="2013-11" db="EMBL/GenBank/DDBJ databases">
        <authorList>
            <person name="Awa H."/>
            <person name="Bernal J.T."/>
            <person name="Coelho R.E."/>
            <person name="Culpepper S.C."/>
            <person name="Devaraju V.S."/>
            <person name="Higgins R.T."/>
            <person name="Husein A.J."/>
            <person name="Johnston E.M."/>
            <person name="Jung J.A."/>
            <person name="Kanani-Hendijani T.A."/>
            <person name="Knapp R.E."/>
            <person name="Lepiocha N."/>
            <person name="McCarter A.J."/>
            <person name="Merlau P.R."/>
            <person name="Monfared M.S."/>
            <person name="Olney H.P."/>
            <person name="Pineda M.R."/>
            <person name="Pizzini S.E."/>
            <person name="Roberson D.J."/>
            <person name="Rodriguez J."/>
            <person name="Simpson N.A."/>
            <person name="Stevens S.C."/>
            <person name="Stroub-Tahmassi C.A."/>
            <person name="Syed N."/>
            <person name="Torres S.E."/>
            <person name="Townsend C.W."/>
            <person name="White X.E."/>
            <person name="Willette C.E."/>
            <person name="Deming K.E."/>
            <person name="Simon S.E."/>
            <person name="Benjamin R.C."/>
            <person name="Hughes L.E."/>
            <person name="Hale R.H."/>
            <person name="Lamson-Kim T."/>
            <person name="Visi D.H."/>
            <person name="Allen M.S."/>
            <person name="Bradley K.W."/>
            <person name="Clarke D.Q."/>
            <person name="Lewis M.F."/>
            <person name="Barker L.P."/>
            <person name="Bailey C."/>
            <person name="Asai D.J."/>
            <person name="Garber M.L."/>
            <person name="Bowman C.A."/>
            <person name="Russell D.A."/>
            <person name="Pope W.H."/>
            <person name="Jacobs-Sera D."/>
            <person name="Hendrix R.W."/>
            <person name="Hatfull G.F."/>
        </authorList>
    </citation>
    <scope>NUCLEOTIDE SEQUENCE [LARGE SCALE GENOMIC DNA]</scope>
</reference>
<dbReference type="KEGG" id="vg:18502800"/>
<dbReference type="PIRSF" id="PIRSF009320">
    <property type="entry name" value="Nuc_binding_HP_1000"/>
    <property type="match status" value="1"/>
</dbReference>
<dbReference type="Pfam" id="PF01656">
    <property type="entry name" value="CbiA"/>
    <property type="match status" value="1"/>
</dbReference>
<dbReference type="PANTHER" id="PTHR13696">
    <property type="entry name" value="P-LOOP CONTAINING NUCLEOSIDE TRIPHOSPHATE HYDROLASE"/>
    <property type="match status" value="1"/>
</dbReference>
<evidence type="ECO:0000259" key="1">
    <source>
        <dbReference type="Pfam" id="PF01656"/>
    </source>
</evidence>
<dbReference type="Proteomes" id="UP000019119">
    <property type="component" value="Segment"/>
</dbReference>
<keyword evidence="3" id="KW-1185">Reference proteome</keyword>
<evidence type="ECO:0000313" key="2">
    <source>
        <dbReference type="EMBL" id="AHG23818.1"/>
    </source>
</evidence>